<dbReference type="NCBIfam" id="TIGR00972">
    <property type="entry name" value="3a0107s01c2"/>
    <property type="match status" value="1"/>
</dbReference>
<dbReference type="SMART" id="SM00382">
    <property type="entry name" value="AAA"/>
    <property type="match status" value="1"/>
</dbReference>
<dbReference type="Pfam" id="PF00005">
    <property type="entry name" value="ABC_tran"/>
    <property type="match status" value="1"/>
</dbReference>
<name>A0ABN1IE68_9GAMM</name>
<keyword evidence="4" id="KW-0592">Phosphate transport</keyword>
<comment type="caution">
    <text evidence="10">The sequence shown here is derived from an EMBL/GenBank/DDBJ whole genome shotgun (WGS) entry which is preliminary data.</text>
</comment>
<evidence type="ECO:0000256" key="8">
    <source>
        <dbReference type="ARBA" id="ARBA00023136"/>
    </source>
</evidence>
<keyword evidence="2" id="KW-1003">Cell membrane</keyword>
<sequence length="270" mass="30082">MLSTVPKSSSSVPVEAARDEGIALSVRDLSLWYGARQVLDRIDLDVPARCITAVVGPSGCGKSSLLRCLNRLNDEIADSRVEGRVLIGDTDAYAKDAMVHDLRRRVGMVFQRPNPFPLSVHDNVAYGLRLLGIKRRRELDERIEAALKAAVLWDEVAPRLDDSAFSLSLGQQQRLVIARALAVEPEILMLDEPASALDPVSTLRFEELLHELAQRHTLLLVTHNMQQAARVSDFTAFLHEGRLVEFGDTDALFTNPRERQTEDFITGRYG</sequence>
<evidence type="ECO:0000256" key="2">
    <source>
        <dbReference type="ARBA" id="ARBA00022475"/>
    </source>
</evidence>
<dbReference type="CDD" id="cd03260">
    <property type="entry name" value="ABC_PstB_phosphate_transporter"/>
    <property type="match status" value="1"/>
</dbReference>
<evidence type="ECO:0000256" key="7">
    <source>
        <dbReference type="ARBA" id="ARBA00022967"/>
    </source>
</evidence>
<dbReference type="InterPro" id="IPR027417">
    <property type="entry name" value="P-loop_NTPase"/>
</dbReference>
<dbReference type="Proteomes" id="UP001501523">
    <property type="component" value="Unassembled WGS sequence"/>
</dbReference>
<dbReference type="InterPro" id="IPR003439">
    <property type="entry name" value="ABC_transporter-like_ATP-bd"/>
</dbReference>
<keyword evidence="1" id="KW-0813">Transport</keyword>
<organism evidence="10 11">
    <name type="scientific">Dokdonella soli</name>
    <dbReference type="NCBI Taxonomy" id="529810"/>
    <lineage>
        <taxon>Bacteria</taxon>
        <taxon>Pseudomonadati</taxon>
        <taxon>Pseudomonadota</taxon>
        <taxon>Gammaproteobacteria</taxon>
        <taxon>Lysobacterales</taxon>
        <taxon>Rhodanobacteraceae</taxon>
        <taxon>Dokdonella</taxon>
    </lineage>
</organism>
<evidence type="ECO:0000256" key="3">
    <source>
        <dbReference type="ARBA" id="ARBA00022519"/>
    </source>
</evidence>
<dbReference type="Gene3D" id="3.40.50.300">
    <property type="entry name" value="P-loop containing nucleotide triphosphate hydrolases"/>
    <property type="match status" value="1"/>
</dbReference>
<dbReference type="PANTHER" id="PTHR43423:SF12">
    <property type="entry name" value="IRON EXPORT ATP-BINDING PROTEIN FETA-RELATED"/>
    <property type="match status" value="1"/>
</dbReference>
<protein>
    <submittedName>
        <fullName evidence="10">Phosphate ABC transporter ATP-binding protein PstB</fullName>
    </submittedName>
</protein>
<evidence type="ECO:0000259" key="9">
    <source>
        <dbReference type="PROSITE" id="PS50893"/>
    </source>
</evidence>
<feature type="domain" description="ABC transporter" evidence="9">
    <location>
        <begin position="24"/>
        <end position="265"/>
    </location>
</feature>
<dbReference type="InterPro" id="IPR005670">
    <property type="entry name" value="PstB-like"/>
</dbReference>
<keyword evidence="11" id="KW-1185">Reference proteome</keyword>
<reference evidence="10 11" key="1">
    <citation type="journal article" date="2019" name="Int. J. Syst. Evol. Microbiol.">
        <title>The Global Catalogue of Microorganisms (GCM) 10K type strain sequencing project: providing services to taxonomists for standard genome sequencing and annotation.</title>
        <authorList>
            <consortium name="The Broad Institute Genomics Platform"/>
            <consortium name="The Broad Institute Genome Sequencing Center for Infectious Disease"/>
            <person name="Wu L."/>
            <person name="Ma J."/>
        </authorList>
    </citation>
    <scope>NUCLEOTIDE SEQUENCE [LARGE SCALE GENOMIC DNA]</scope>
    <source>
        <strain evidence="10 11">JCM 15421</strain>
    </source>
</reference>
<dbReference type="InterPro" id="IPR003593">
    <property type="entry name" value="AAA+_ATPase"/>
</dbReference>
<evidence type="ECO:0000313" key="10">
    <source>
        <dbReference type="EMBL" id="GAA0709053.1"/>
    </source>
</evidence>
<dbReference type="SUPFAM" id="SSF52540">
    <property type="entry name" value="P-loop containing nucleoside triphosphate hydrolases"/>
    <property type="match status" value="1"/>
</dbReference>
<evidence type="ECO:0000256" key="4">
    <source>
        <dbReference type="ARBA" id="ARBA00022592"/>
    </source>
</evidence>
<gene>
    <name evidence="10" type="primary">pstB_1</name>
    <name evidence="10" type="ORF">GCM10009105_09150</name>
</gene>
<keyword evidence="3" id="KW-0997">Cell inner membrane</keyword>
<dbReference type="EMBL" id="BAAAEU010000004">
    <property type="protein sequence ID" value="GAA0709053.1"/>
    <property type="molecule type" value="Genomic_DNA"/>
</dbReference>
<dbReference type="PROSITE" id="PS00211">
    <property type="entry name" value="ABC_TRANSPORTER_1"/>
    <property type="match status" value="1"/>
</dbReference>
<dbReference type="InterPro" id="IPR017871">
    <property type="entry name" value="ABC_transporter-like_CS"/>
</dbReference>
<evidence type="ECO:0000256" key="6">
    <source>
        <dbReference type="ARBA" id="ARBA00022840"/>
    </source>
</evidence>
<keyword evidence="5" id="KW-0547">Nucleotide-binding</keyword>
<evidence type="ECO:0000256" key="5">
    <source>
        <dbReference type="ARBA" id="ARBA00022741"/>
    </source>
</evidence>
<dbReference type="PANTHER" id="PTHR43423">
    <property type="entry name" value="ABC TRANSPORTER I FAMILY MEMBER 17"/>
    <property type="match status" value="1"/>
</dbReference>
<accession>A0ABN1IE68</accession>
<keyword evidence="8" id="KW-0472">Membrane</keyword>
<keyword evidence="7" id="KW-1278">Translocase</keyword>
<keyword evidence="6 10" id="KW-0067">ATP-binding</keyword>
<evidence type="ECO:0000313" key="11">
    <source>
        <dbReference type="Proteomes" id="UP001501523"/>
    </source>
</evidence>
<evidence type="ECO:0000256" key="1">
    <source>
        <dbReference type="ARBA" id="ARBA00022448"/>
    </source>
</evidence>
<dbReference type="GO" id="GO:0005524">
    <property type="term" value="F:ATP binding"/>
    <property type="evidence" value="ECO:0007669"/>
    <property type="project" value="UniProtKB-KW"/>
</dbReference>
<dbReference type="PROSITE" id="PS50893">
    <property type="entry name" value="ABC_TRANSPORTER_2"/>
    <property type="match status" value="1"/>
</dbReference>
<proteinExistence type="predicted"/>